<gene>
    <name evidence="2" type="primary">LOC104595634</name>
</gene>
<dbReference type="STRING" id="4432.A0A1U7ZZS1"/>
<evidence type="ECO:0000313" key="2">
    <source>
        <dbReference type="RefSeq" id="XP_010254759.1"/>
    </source>
</evidence>
<dbReference type="InParanoid" id="A0A1U7ZZS1"/>
<dbReference type="RefSeq" id="XP_010254759.1">
    <property type="nucleotide sequence ID" value="XM_010256457.2"/>
</dbReference>
<dbReference type="InterPro" id="IPR036163">
    <property type="entry name" value="HMA_dom_sf"/>
</dbReference>
<dbReference type="OMA" id="KSTREMQ"/>
<dbReference type="eggNOG" id="ENOG502S239">
    <property type="taxonomic scope" value="Eukaryota"/>
</dbReference>
<dbReference type="GO" id="GO:0046872">
    <property type="term" value="F:metal ion binding"/>
    <property type="evidence" value="ECO:0007669"/>
    <property type="project" value="InterPro"/>
</dbReference>
<keyword evidence="1" id="KW-1185">Reference proteome</keyword>
<dbReference type="GeneID" id="104595634"/>
<dbReference type="AlphaFoldDB" id="A0A1U7ZZS1"/>
<protein>
    <submittedName>
        <fullName evidence="2">Uncharacterized protein LOC104595634</fullName>
    </submittedName>
</protein>
<sequence>MPMAAAVAALSSPYSICRNNCSLFSSSSSLGTPLPCLRLGRNGVAHSSLYLTNKKSTREMQRFRSVAEETLVPEEEQKEEAPVNESVSVPVSPSDMLTMFFQAEGTMDESAVPTVTKALEEIEGVSHLNVQILEGIASVELTKQTTIQATAVASNLVEVIQGSGFKLQALNLSFEDEEDTSN</sequence>
<reference evidence="2" key="1">
    <citation type="submission" date="2025-08" db="UniProtKB">
        <authorList>
            <consortium name="RefSeq"/>
        </authorList>
    </citation>
    <scope>IDENTIFICATION</scope>
</reference>
<evidence type="ECO:0000313" key="1">
    <source>
        <dbReference type="Proteomes" id="UP000189703"/>
    </source>
</evidence>
<accession>A0A1U7ZZS1</accession>
<dbReference type="Gene3D" id="3.30.70.100">
    <property type="match status" value="1"/>
</dbReference>
<name>A0A1U7ZZS1_NELNU</name>
<dbReference type="PANTHER" id="PTHR35756:SF1">
    <property type="entry name" value="OS05G0337400 PROTEIN"/>
    <property type="match status" value="1"/>
</dbReference>
<dbReference type="Proteomes" id="UP000189703">
    <property type="component" value="Unplaced"/>
</dbReference>
<dbReference type="FunCoup" id="A0A1U7ZZS1">
    <property type="interactions" value="2422"/>
</dbReference>
<dbReference type="PANTHER" id="PTHR35756">
    <property type="entry name" value="OS05G0337400 PROTEIN"/>
    <property type="match status" value="1"/>
</dbReference>
<dbReference type="OrthoDB" id="1935207at2759"/>
<proteinExistence type="predicted"/>
<dbReference type="SUPFAM" id="SSF55008">
    <property type="entry name" value="HMA, heavy metal-associated domain"/>
    <property type="match status" value="1"/>
</dbReference>
<dbReference type="KEGG" id="nnu:104595634"/>
<organism evidence="1 2">
    <name type="scientific">Nelumbo nucifera</name>
    <name type="common">Sacred lotus</name>
    <dbReference type="NCBI Taxonomy" id="4432"/>
    <lineage>
        <taxon>Eukaryota</taxon>
        <taxon>Viridiplantae</taxon>
        <taxon>Streptophyta</taxon>
        <taxon>Embryophyta</taxon>
        <taxon>Tracheophyta</taxon>
        <taxon>Spermatophyta</taxon>
        <taxon>Magnoliopsida</taxon>
        <taxon>Proteales</taxon>
        <taxon>Nelumbonaceae</taxon>
        <taxon>Nelumbo</taxon>
    </lineage>
</organism>